<protein>
    <recommendedName>
        <fullName evidence="4">AMP-dependent synthetase/ligase domain-containing protein</fullName>
    </recommendedName>
</protein>
<accession>A0A9N8KR36</accession>
<sequence length="122" mass="13290">MKNDRNSLLPPHRGVNVLPNSPLFGKLIRHARRERLAIRDLQLGLEKTYGDLLDTVLEFREVVSASLTPSTILALERGDEVYIGVLAAGGWEFTVAVLTVLALGAAVVPMCKSGEAYFKGQS</sequence>
<name>A0A9N8KR36_9PEZI</name>
<keyword evidence="1" id="KW-0472">Membrane</keyword>
<evidence type="ECO:0000256" key="1">
    <source>
        <dbReference type="SAM" id="Phobius"/>
    </source>
</evidence>
<keyword evidence="1" id="KW-0812">Transmembrane</keyword>
<comment type="caution">
    <text evidence="2">The sequence shown here is derived from an EMBL/GenBank/DDBJ whole genome shotgun (WGS) entry which is preliminary data.</text>
</comment>
<gene>
    <name evidence="2" type="ORF">AWRI4620_LOCUS5627</name>
</gene>
<dbReference type="Proteomes" id="UP000745764">
    <property type="component" value="Unassembled WGS sequence"/>
</dbReference>
<keyword evidence="3" id="KW-1185">Reference proteome</keyword>
<evidence type="ECO:0000313" key="3">
    <source>
        <dbReference type="Proteomes" id="UP000745764"/>
    </source>
</evidence>
<evidence type="ECO:0008006" key="4">
    <source>
        <dbReference type="Google" id="ProtNLM"/>
    </source>
</evidence>
<evidence type="ECO:0000313" key="2">
    <source>
        <dbReference type="EMBL" id="CAD0111372.1"/>
    </source>
</evidence>
<keyword evidence="1" id="KW-1133">Transmembrane helix</keyword>
<feature type="transmembrane region" description="Helical" evidence="1">
    <location>
        <begin position="81"/>
        <end position="108"/>
    </location>
</feature>
<dbReference type="OrthoDB" id="6614653at2759"/>
<dbReference type="EMBL" id="CAINUL010000009">
    <property type="protein sequence ID" value="CAD0111372.1"/>
    <property type="molecule type" value="Genomic_DNA"/>
</dbReference>
<proteinExistence type="predicted"/>
<reference evidence="2" key="1">
    <citation type="submission" date="2020-06" db="EMBL/GenBank/DDBJ databases">
        <authorList>
            <person name="Onetto C."/>
        </authorList>
    </citation>
    <scope>NUCLEOTIDE SEQUENCE</scope>
</reference>
<dbReference type="AlphaFoldDB" id="A0A9N8KR36"/>
<organism evidence="2 3">
    <name type="scientific">Aureobasidium uvarum</name>
    <dbReference type="NCBI Taxonomy" id="2773716"/>
    <lineage>
        <taxon>Eukaryota</taxon>
        <taxon>Fungi</taxon>
        <taxon>Dikarya</taxon>
        <taxon>Ascomycota</taxon>
        <taxon>Pezizomycotina</taxon>
        <taxon>Dothideomycetes</taxon>
        <taxon>Dothideomycetidae</taxon>
        <taxon>Dothideales</taxon>
        <taxon>Saccotheciaceae</taxon>
        <taxon>Aureobasidium</taxon>
    </lineage>
</organism>